<comment type="caution">
    <text evidence="1">The sequence shown here is derived from an EMBL/GenBank/DDBJ whole genome shotgun (WGS) entry which is preliminary data.</text>
</comment>
<evidence type="ECO:0008006" key="3">
    <source>
        <dbReference type="Google" id="ProtNLM"/>
    </source>
</evidence>
<name>A0A5J4VP62_9EUKA</name>
<organism evidence="1 2">
    <name type="scientific">Streblomastix strix</name>
    <dbReference type="NCBI Taxonomy" id="222440"/>
    <lineage>
        <taxon>Eukaryota</taxon>
        <taxon>Metamonada</taxon>
        <taxon>Preaxostyla</taxon>
        <taxon>Oxymonadida</taxon>
        <taxon>Streblomastigidae</taxon>
        <taxon>Streblomastix</taxon>
    </lineage>
</organism>
<sequence length="181" mass="20837">METSYFVPGQEKDADQEKTDISNVNYFRDKSLNTEVPQNEFMQLFSQTIYNVLLSMVPDACELISVSRIALFFEQLKGLNMSEIEYIIAVAFLQQFAYQYTNKRLQVLNKNNVGTIIVILAILAIKVCRSQKHENSYYADIFGISASVINQSEDVFMSIIENELWIENEVYTHLFGEATDQ</sequence>
<evidence type="ECO:0000313" key="2">
    <source>
        <dbReference type="Proteomes" id="UP000324800"/>
    </source>
</evidence>
<dbReference type="EMBL" id="SNRW01005923">
    <property type="protein sequence ID" value="KAA6384089.1"/>
    <property type="molecule type" value="Genomic_DNA"/>
</dbReference>
<dbReference type="Proteomes" id="UP000324800">
    <property type="component" value="Unassembled WGS sequence"/>
</dbReference>
<reference evidence="1 2" key="1">
    <citation type="submission" date="2019-03" db="EMBL/GenBank/DDBJ databases">
        <title>Single cell metagenomics reveals metabolic interactions within the superorganism composed of flagellate Streblomastix strix and complex community of Bacteroidetes bacteria on its surface.</title>
        <authorList>
            <person name="Treitli S.C."/>
            <person name="Kolisko M."/>
            <person name="Husnik F."/>
            <person name="Keeling P."/>
            <person name="Hampl V."/>
        </authorList>
    </citation>
    <scope>NUCLEOTIDE SEQUENCE [LARGE SCALE GENOMIC DNA]</scope>
    <source>
        <strain evidence="1">ST1C</strain>
    </source>
</reference>
<dbReference type="AlphaFoldDB" id="A0A5J4VP62"/>
<evidence type="ECO:0000313" key="1">
    <source>
        <dbReference type="EMBL" id="KAA6384089.1"/>
    </source>
</evidence>
<proteinExistence type="predicted"/>
<dbReference type="OrthoDB" id="286814at2759"/>
<accession>A0A5J4VP62</accession>
<protein>
    <recommendedName>
        <fullName evidence="3">Cyclin N-terminal domain-containing protein</fullName>
    </recommendedName>
</protein>
<gene>
    <name evidence="1" type="ORF">EZS28_020383</name>
</gene>
<dbReference type="Gene3D" id="1.10.472.10">
    <property type="entry name" value="Cyclin-like"/>
    <property type="match status" value="1"/>
</dbReference>